<dbReference type="RefSeq" id="WP_262394838.1">
    <property type="nucleotide sequence ID" value="NZ_JACRTD010000003.1"/>
</dbReference>
<gene>
    <name evidence="2" type="ORF">H8705_05620</name>
</gene>
<dbReference type="AlphaFoldDB" id="A0A926IGN5"/>
<feature type="signal peptide" evidence="1">
    <location>
        <begin position="1"/>
        <end position="20"/>
    </location>
</feature>
<evidence type="ECO:0000256" key="1">
    <source>
        <dbReference type="SAM" id="SignalP"/>
    </source>
</evidence>
<dbReference type="Proteomes" id="UP000623678">
    <property type="component" value="Unassembled WGS sequence"/>
</dbReference>
<dbReference type="SUPFAM" id="SSF82171">
    <property type="entry name" value="DPP6 N-terminal domain-like"/>
    <property type="match status" value="1"/>
</dbReference>
<feature type="chain" id="PRO_5036989193" description="6-bladed beta-propeller" evidence="1">
    <location>
        <begin position="21"/>
        <end position="362"/>
    </location>
</feature>
<protein>
    <recommendedName>
        <fullName evidence="4">6-bladed beta-propeller</fullName>
    </recommendedName>
</protein>
<sequence>MKRILLFLMAFGMLCGCTLAPDDYLETLSQVNSQLESQGETSLLGEIGKEIQVPVIKEENYPQKLMFCTDATLLIQQNGESGPVITKYDPKTQKVIGELSFGSNEGETGDCFLPLSRQEYYLLLKKADGYRAVLFDESLKIVETIEDIPINGYLCQDRQTVVYVENKQLIKSCHLKTGKETVLFDNDTDGLGGGIWITDFSQNLISFSSTSNPLPGTDSFGYYDLLTGKSLVKQTHRTLLPHSLPGGKVFFSQEGAAAPPEDNVVLLLDAGTDSEKEIPLNSDRETCYCTVSENGKFVASFLPEESRTALTLYDGVSGQMLYQLDLPPYDFSPENSNQFAVSNDARWAAVFTGQNVYTYYLG</sequence>
<evidence type="ECO:0008006" key="4">
    <source>
        <dbReference type="Google" id="ProtNLM"/>
    </source>
</evidence>
<reference evidence="2" key="1">
    <citation type="submission" date="2020-08" db="EMBL/GenBank/DDBJ databases">
        <title>Genome public.</title>
        <authorList>
            <person name="Liu C."/>
            <person name="Sun Q."/>
        </authorList>
    </citation>
    <scope>NUCLEOTIDE SEQUENCE</scope>
    <source>
        <strain evidence="2">NSJ-64</strain>
    </source>
</reference>
<evidence type="ECO:0000313" key="3">
    <source>
        <dbReference type="Proteomes" id="UP000623678"/>
    </source>
</evidence>
<evidence type="ECO:0000313" key="2">
    <source>
        <dbReference type="EMBL" id="MBC8585059.1"/>
    </source>
</evidence>
<name>A0A926IGN5_9FIRM</name>
<proteinExistence type="predicted"/>
<accession>A0A926IGN5</accession>
<keyword evidence="1" id="KW-0732">Signal</keyword>
<organism evidence="2 3">
    <name type="scientific">Youxingia wuxianensis</name>
    <dbReference type="NCBI Taxonomy" id="2763678"/>
    <lineage>
        <taxon>Bacteria</taxon>
        <taxon>Bacillati</taxon>
        <taxon>Bacillota</taxon>
        <taxon>Clostridia</taxon>
        <taxon>Eubacteriales</taxon>
        <taxon>Oscillospiraceae</taxon>
        <taxon>Youxingia</taxon>
    </lineage>
</organism>
<dbReference type="EMBL" id="JACRTD010000003">
    <property type="protein sequence ID" value="MBC8585059.1"/>
    <property type="molecule type" value="Genomic_DNA"/>
</dbReference>
<comment type="caution">
    <text evidence="2">The sequence shown here is derived from an EMBL/GenBank/DDBJ whole genome shotgun (WGS) entry which is preliminary data.</text>
</comment>
<dbReference type="PROSITE" id="PS51257">
    <property type="entry name" value="PROKAR_LIPOPROTEIN"/>
    <property type="match status" value="1"/>
</dbReference>
<keyword evidence="3" id="KW-1185">Reference proteome</keyword>